<reference evidence="1 2" key="1">
    <citation type="journal article" date="2012" name="J. Bacteriol.">
        <title>Genome Sequence of the Pattern-Forming Social Bacterium Paenibacillus dendritiformis C454 Chiral Morphotype.</title>
        <authorList>
            <person name="Sirota-Madi A."/>
            <person name="Olender T."/>
            <person name="Helman Y."/>
            <person name="Brainis I."/>
            <person name="Finkelshtein A."/>
            <person name="Roth D."/>
            <person name="Hagai E."/>
            <person name="Leshkowitz D."/>
            <person name="Brodsky L."/>
            <person name="Galatenko V."/>
            <person name="Nikolaev V."/>
            <person name="Gutnick D.L."/>
            <person name="Lancet D."/>
            <person name="Ben-Jacob E."/>
        </authorList>
    </citation>
    <scope>NUCLEOTIDE SEQUENCE [LARGE SCALE GENOMIC DNA]</scope>
    <source>
        <strain evidence="1 2">C454</strain>
    </source>
</reference>
<dbReference type="STRING" id="1131935.PDENDC454_00990"/>
<proteinExistence type="predicted"/>
<name>H3S9L9_9BACL</name>
<gene>
    <name evidence="1" type="ORF">PDENDC454_00990</name>
</gene>
<keyword evidence="2" id="KW-1185">Reference proteome</keyword>
<accession>H3S9L9</accession>
<evidence type="ECO:0000313" key="2">
    <source>
        <dbReference type="Proteomes" id="UP000003900"/>
    </source>
</evidence>
<dbReference type="Proteomes" id="UP000003900">
    <property type="component" value="Unassembled WGS sequence"/>
</dbReference>
<organism evidence="1 2">
    <name type="scientific">Paenibacillus dendritiformis C454</name>
    <dbReference type="NCBI Taxonomy" id="1131935"/>
    <lineage>
        <taxon>Bacteria</taxon>
        <taxon>Bacillati</taxon>
        <taxon>Bacillota</taxon>
        <taxon>Bacilli</taxon>
        <taxon>Bacillales</taxon>
        <taxon>Paenibacillaceae</taxon>
        <taxon>Paenibacillus</taxon>
    </lineage>
</organism>
<sequence>MKIDNGSHQEKIRCLEEIVEVKNKEILRRLDSEEKTLLKYIELIEEYTHLEAKYNVILKKYELLSRSKLGKLTLLYWKWKNRVPRDF</sequence>
<protein>
    <submittedName>
        <fullName evidence="1">Uncharacterized protein</fullName>
    </submittedName>
</protein>
<evidence type="ECO:0000313" key="1">
    <source>
        <dbReference type="EMBL" id="EHQ64137.1"/>
    </source>
</evidence>
<dbReference type="EMBL" id="AHKH01000002">
    <property type="protein sequence ID" value="EHQ64137.1"/>
    <property type="molecule type" value="Genomic_DNA"/>
</dbReference>
<comment type="caution">
    <text evidence="1">The sequence shown here is derived from an EMBL/GenBank/DDBJ whole genome shotgun (WGS) entry which is preliminary data.</text>
</comment>
<dbReference type="RefSeq" id="WP_006674708.1">
    <property type="nucleotide sequence ID" value="NZ_AHKH01000002.1"/>
</dbReference>
<dbReference type="AlphaFoldDB" id="H3S9L9"/>
<dbReference type="OrthoDB" id="2575094at2"/>